<dbReference type="EMBL" id="DS470224">
    <property type="protein sequence ID" value="EDO29907.1"/>
    <property type="molecule type" value="Genomic_DNA"/>
</dbReference>
<dbReference type="InterPro" id="IPR018159">
    <property type="entry name" value="Spectrin/alpha-actinin"/>
</dbReference>
<evidence type="ECO:0000256" key="1">
    <source>
        <dbReference type="ARBA" id="ARBA00022737"/>
    </source>
</evidence>
<dbReference type="STRING" id="45351.A7T2A4"/>
<reference evidence="3 4" key="1">
    <citation type="journal article" date="2007" name="Science">
        <title>Sea anemone genome reveals ancestral eumetazoan gene repertoire and genomic organization.</title>
        <authorList>
            <person name="Putnam N.H."/>
            <person name="Srivastava M."/>
            <person name="Hellsten U."/>
            <person name="Dirks B."/>
            <person name="Chapman J."/>
            <person name="Salamov A."/>
            <person name="Terry A."/>
            <person name="Shapiro H."/>
            <person name="Lindquist E."/>
            <person name="Kapitonov V.V."/>
            <person name="Jurka J."/>
            <person name="Genikhovich G."/>
            <person name="Grigoriev I.V."/>
            <person name="Lucas S.M."/>
            <person name="Steele R.E."/>
            <person name="Finnerty J.R."/>
            <person name="Technau U."/>
            <person name="Martindale M.Q."/>
            <person name="Rokhsar D.S."/>
        </authorList>
    </citation>
    <scope>NUCLEOTIDE SEQUENCE [LARGE SCALE GENOMIC DNA]</scope>
    <source>
        <strain evidence="4">CH2 X CH6</strain>
    </source>
</reference>
<name>A7T2A4_NEMVE</name>
<evidence type="ECO:0000313" key="4">
    <source>
        <dbReference type="Proteomes" id="UP000001593"/>
    </source>
</evidence>
<feature type="coiled-coil region" evidence="2">
    <location>
        <begin position="619"/>
        <end position="646"/>
    </location>
</feature>
<dbReference type="InterPro" id="IPR002017">
    <property type="entry name" value="Spectrin_repeat"/>
</dbReference>
<gene>
    <name evidence="3" type="ORF">NEMVEDRAFT_v1g221287</name>
</gene>
<accession>A7T2A4</accession>
<dbReference type="AlphaFoldDB" id="A7T2A4"/>
<feature type="coiled-coil region" evidence="2">
    <location>
        <begin position="914"/>
        <end position="948"/>
    </location>
</feature>
<dbReference type="PANTHER" id="PTHR11915">
    <property type="entry name" value="SPECTRIN/FILAMIN RELATED CYTOSKELETAL PROTEIN"/>
    <property type="match status" value="1"/>
</dbReference>
<dbReference type="SMART" id="SM00150">
    <property type="entry name" value="SPEC"/>
    <property type="match status" value="5"/>
</dbReference>
<evidence type="ECO:0000256" key="2">
    <source>
        <dbReference type="SAM" id="Coils"/>
    </source>
</evidence>
<organism evidence="3 4">
    <name type="scientific">Nematostella vectensis</name>
    <name type="common">Starlet sea anemone</name>
    <dbReference type="NCBI Taxonomy" id="45351"/>
    <lineage>
        <taxon>Eukaryota</taxon>
        <taxon>Metazoa</taxon>
        <taxon>Cnidaria</taxon>
        <taxon>Anthozoa</taxon>
        <taxon>Hexacorallia</taxon>
        <taxon>Actiniaria</taxon>
        <taxon>Edwardsiidae</taxon>
        <taxon>Nematostella</taxon>
    </lineage>
</organism>
<dbReference type="Gene3D" id="1.20.58.60">
    <property type="match status" value="4"/>
</dbReference>
<keyword evidence="2" id="KW-0175">Coiled coil</keyword>
<dbReference type="PhylomeDB" id="A7T2A4"/>
<dbReference type="Proteomes" id="UP000001593">
    <property type="component" value="Unassembled WGS sequence"/>
</dbReference>
<dbReference type="eggNOG" id="KOG0516">
    <property type="taxonomic scope" value="Eukaryota"/>
</dbReference>
<proteinExistence type="predicted"/>
<dbReference type="InParanoid" id="A7T2A4"/>
<dbReference type="Pfam" id="PF00435">
    <property type="entry name" value="Spectrin"/>
    <property type="match status" value="1"/>
</dbReference>
<keyword evidence="1" id="KW-0677">Repeat</keyword>
<evidence type="ECO:0000313" key="3">
    <source>
        <dbReference type="EMBL" id="EDO29907.1"/>
    </source>
</evidence>
<dbReference type="OMA" id="PRWETIN"/>
<dbReference type="HOGENOM" id="CLU_267493_0_0_1"/>
<keyword evidence="4" id="KW-1185">Reference proteome</keyword>
<protein>
    <submittedName>
        <fullName evidence="3">Uncharacterized protein</fullName>
    </submittedName>
</protein>
<dbReference type="CDD" id="cd00176">
    <property type="entry name" value="SPEC"/>
    <property type="match status" value="1"/>
</dbReference>
<sequence>MEQARPLLSTATASGEWLILNAKKSKATLPDGRRESEVIPSEVADTLNTLERNFQQLEGAICEQKRYLTELTIEPSVTCAELTEYIREFTVWLCTVEDRVDRAEPVSHDVSALKEQQEEVRAIKTDVDAHKPTYETINKQSEDFLEKTRPGAERDEISRLYHDIKPRWETINLRLSAREDQIASVQPLALAYEEALNDVEGVVKGAETHLSNLGDAPSGKQELHALNACQYQRPKISLKITQETTFLIQYSNTVMQCLDCLFSQYSPVWAQAIKSLLPLTIGMAYFCTGELMEEIELHEPIHKDLQTRGVTAAKEATSRADQESLENRLKDIVQRWRNINKLAGDRSKKLEKLLPVVMNYVQYRNNLLAWLSADEKRLQELALNDEVSNMDVLSQKQETMKELRAAIEDNRVVYQQLISTSEILISICHDFLINTDAVVVIGDVEEIKRRFEKHSEAVRGGEKELRNSNKTMAKVREVMEPMQQVMNEAEGILAQEPAYGTDIGQVKEELDKVNKMLDVLETTEIKLVRLSKQVTNNEYIITIIKDNRVMQVRLKERKVKLEKYIRTVEVRLKERKVKLEKYIRTVEVFQGAGRDVEVKVMGIMTFVSVEILVTDVENIKDQLQHIQNLEEEVVIHRRKIETMAETGEWIIRQNNDNEEVISEVKSSISNARSSVDEVSVRLRDRRRRLETALTEKERVYDTLGNFEKRVVKVDKKLHRAKPVSAEYVVIKEQRVSHEVVVKEVSLLNPISKYIFPAAQNLILEAPPGAEKDSLENRVSATQTLWVEVKEKSHGRHQVIESVFPSAQNYDDAYRALIIWMKDAESRVINLSPVSCDQDALNKQKKVLQEMQQDVEDHSPVYQFFLTSADALRDACRKANITCGLQPIEMLNYEVNNRWQVIEELVNASPIQEELAALNSRFDAVRQNLEREEDKLENVISNAEDFEGALNTFESWLPEAMASVQGFKPISAEPDELKKQLAEVEALHASLLEKRPLLATAHDSGNKLVAVCDGPRVEDDVAGKLQPFQEAYDALVAVVADRLGKLQLMLMQSQKLEEALADAIRWLEEVERQQAKQLPPILGSSSTVVAASQENWIGCHLGVEQAVTFSNARVTLACPALGLIMLLHAPRQSTLTLIHFKDKNTAIQRQDTWAAFCALRAFNAASPSPPGQGQVLSRRAWTFDGFTDCHVAFTMETLVLDLVDDAIQIADGKFMEEQAKAYTLQNRFHPFIRA</sequence>
<dbReference type="SUPFAM" id="SSF46966">
    <property type="entry name" value="Spectrin repeat"/>
    <property type="match status" value="5"/>
</dbReference>